<evidence type="ECO:0000256" key="1">
    <source>
        <dbReference type="ARBA" id="ARBA00004123"/>
    </source>
</evidence>
<comment type="subcellular location">
    <subcellularLocation>
        <location evidence="2">Cytoplasm</location>
    </subcellularLocation>
    <subcellularLocation>
        <location evidence="1">Nucleus</location>
    </subcellularLocation>
</comment>
<evidence type="ECO:0000313" key="12">
    <source>
        <dbReference type="EMBL" id="KAL2731060.1"/>
    </source>
</evidence>
<keyword evidence="5" id="KW-0479">Metal-binding</keyword>
<keyword evidence="13" id="KW-1185">Reference proteome</keyword>
<evidence type="ECO:0000256" key="3">
    <source>
        <dbReference type="ARBA" id="ARBA00004906"/>
    </source>
</evidence>
<dbReference type="Proteomes" id="UP001607302">
    <property type="component" value="Unassembled WGS sequence"/>
</dbReference>
<dbReference type="EMBL" id="JAUDFV010000110">
    <property type="protein sequence ID" value="KAL2731060.1"/>
    <property type="molecule type" value="Genomic_DNA"/>
</dbReference>
<comment type="pathway">
    <text evidence="3">Protein modification; protein ubiquitination.</text>
</comment>
<sequence>MALHFVAQHAFHFHCISRWLKTRQVCPLDNREWEFQKFVNLFRLFSQQIRSLTRCVPQPQLSELMGILKPTQSRRIEEEASGNTYQAAKRELDELASNPGIQRKLHSRTSTDFYDGPEK</sequence>
<dbReference type="Pfam" id="PF12678">
    <property type="entry name" value="zf-rbx1"/>
    <property type="match status" value="1"/>
</dbReference>
<evidence type="ECO:0000256" key="9">
    <source>
        <dbReference type="ARBA" id="ARBA00023242"/>
    </source>
</evidence>
<keyword evidence="6" id="KW-0863">Zinc-finger</keyword>
<reference evidence="12 13" key="1">
    <citation type="journal article" date="2024" name="Ann. Entomol. Soc. Am.">
        <title>Genomic analyses of the southern and eastern yellowjacket wasps (Hymenoptera: Vespidae) reveal evolutionary signatures of social life.</title>
        <authorList>
            <person name="Catto M.A."/>
            <person name="Caine P.B."/>
            <person name="Orr S.E."/>
            <person name="Hunt B.G."/>
            <person name="Goodisman M.A.D."/>
        </authorList>
    </citation>
    <scope>NUCLEOTIDE SEQUENCE [LARGE SCALE GENOMIC DNA]</scope>
    <source>
        <strain evidence="12">233</strain>
        <tissue evidence="12">Head and thorax</tissue>
    </source>
</reference>
<protein>
    <submittedName>
        <fullName evidence="12">RING-box protein 1A</fullName>
    </submittedName>
</protein>
<evidence type="ECO:0000313" key="13">
    <source>
        <dbReference type="Proteomes" id="UP001607302"/>
    </source>
</evidence>
<proteinExistence type="predicted"/>
<keyword evidence="4" id="KW-0963">Cytoplasm</keyword>
<keyword evidence="8" id="KW-0862">Zinc</keyword>
<dbReference type="GO" id="GO:0005737">
    <property type="term" value="C:cytoplasm"/>
    <property type="evidence" value="ECO:0007669"/>
    <property type="project" value="UniProtKB-SubCell"/>
</dbReference>
<keyword evidence="9" id="KW-0539">Nucleus</keyword>
<comment type="caution">
    <text evidence="12">The sequence shown here is derived from an EMBL/GenBank/DDBJ whole genome shotgun (WGS) entry which is preliminary data.</text>
</comment>
<evidence type="ECO:0000256" key="7">
    <source>
        <dbReference type="ARBA" id="ARBA00022786"/>
    </source>
</evidence>
<name>A0ABD2BEB4_VESSQ</name>
<dbReference type="InterPro" id="IPR051031">
    <property type="entry name" value="RING-box_E3_Ubiquitin_Ligase"/>
</dbReference>
<dbReference type="GO" id="GO:0008270">
    <property type="term" value="F:zinc ion binding"/>
    <property type="evidence" value="ECO:0007669"/>
    <property type="project" value="UniProtKB-KW"/>
</dbReference>
<keyword evidence="7" id="KW-0833">Ubl conjugation pathway</keyword>
<evidence type="ECO:0000256" key="8">
    <source>
        <dbReference type="ARBA" id="ARBA00022833"/>
    </source>
</evidence>
<dbReference type="AlphaFoldDB" id="A0ABD2BEB4"/>
<gene>
    <name evidence="12" type="ORF">V1478_005473</name>
</gene>
<dbReference type="GO" id="GO:0005634">
    <property type="term" value="C:nucleus"/>
    <property type="evidence" value="ECO:0007669"/>
    <property type="project" value="UniProtKB-SubCell"/>
</dbReference>
<evidence type="ECO:0000256" key="10">
    <source>
        <dbReference type="SAM" id="MobiDB-lite"/>
    </source>
</evidence>
<dbReference type="Gene3D" id="3.30.40.10">
    <property type="entry name" value="Zinc/RING finger domain, C3HC4 (zinc finger)"/>
    <property type="match status" value="1"/>
</dbReference>
<evidence type="ECO:0000256" key="6">
    <source>
        <dbReference type="ARBA" id="ARBA00022771"/>
    </source>
</evidence>
<feature type="region of interest" description="Disordered" evidence="10">
    <location>
        <begin position="97"/>
        <end position="119"/>
    </location>
</feature>
<dbReference type="InterPro" id="IPR024766">
    <property type="entry name" value="Znf_RING_H2"/>
</dbReference>
<dbReference type="InterPro" id="IPR013083">
    <property type="entry name" value="Znf_RING/FYVE/PHD"/>
</dbReference>
<evidence type="ECO:0000256" key="4">
    <source>
        <dbReference type="ARBA" id="ARBA00022490"/>
    </source>
</evidence>
<organism evidence="12 13">
    <name type="scientific">Vespula squamosa</name>
    <name type="common">Southern yellow jacket</name>
    <name type="synonym">Wasp</name>
    <dbReference type="NCBI Taxonomy" id="30214"/>
    <lineage>
        <taxon>Eukaryota</taxon>
        <taxon>Metazoa</taxon>
        <taxon>Ecdysozoa</taxon>
        <taxon>Arthropoda</taxon>
        <taxon>Hexapoda</taxon>
        <taxon>Insecta</taxon>
        <taxon>Pterygota</taxon>
        <taxon>Neoptera</taxon>
        <taxon>Endopterygota</taxon>
        <taxon>Hymenoptera</taxon>
        <taxon>Apocrita</taxon>
        <taxon>Aculeata</taxon>
        <taxon>Vespoidea</taxon>
        <taxon>Vespidae</taxon>
        <taxon>Vespinae</taxon>
        <taxon>Vespula</taxon>
    </lineage>
</organism>
<accession>A0ABD2BEB4</accession>
<feature type="domain" description="Zinc finger RING-H2-type" evidence="11">
    <location>
        <begin position="8"/>
        <end position="30"/>
    </location>
</feature>
<evidence type="ECO:0000259" key="11">
    <source>
        <dbReference type="Pfam" id="PF12678"/>
    </source>
</evidence>
<evidence type="ECO:0000256" key="2">
    <source>
        <dbReference type="ARBA" id="ARBA00004496"/>
    </source>
</evidence>
<evidence type="ECO:0000256" key="5">
    <source>
        <dbReference type="ARBA" id="ARBA00022723"/>
    </source>
</evidence>
<dbReference type="SUPFAM" id="SSF57850">
    <property type="entry name" value="RING/U-box"/>
    <property type="match status" value="1"/>
</dbReference>
<dbReference type="PANTHER" id="PTHR11210">
    <property type="entry name" value="RING BOX"/>
    <property type="match status" value="1"/>
</dbReference>